<dbReference type="SUPFAM" id="SSF53850">
    <property type="entry name" value="Periplasmic binding protein-like II"/>
    <property type="match status" value="1"/>
</dbReference>
<dbReference type="InterPro" id="IPR000914">
    <property type="entry name" value="SBP_5_dom"/>
</dbReference>
<comment type="caution">
    <text evidence="8">The sequence shown here is derived from an EMBL/GenBank/DDBJ whole genome shotgun (WGS) entry which is preliminary data.</text>
</comment>
<dbReference type="Gene3D" id="3.40.190.10">
    <property type="entry name" value="Periplasmic binding protein-like II"/>
    <property type="match status" value="1"/>
</dbReference>
<sequence length="553" mass="60564">MKTMSKVFGIIAAVGLSGVALSACGQKAAAASNQNISVGIASEIQMLDPVHDVDTTSSEIIGNTEEGLVTMGKQNKAEPGIAKSWTKSKDGLTYTFNLRHDAKWNDGTPVTAQDFVYGWRRGVDPKTAAENAYLFSGIKNADAIIANKKDPDQLGIQANGKYQVTVTLEHPISYFEQLVQSAIFLPQEQKVVQKYGKKYGTDATKVAYDGPYTIKKWNGSGDSWTLTKNNHYWNPNNVHLNQVTYQVVKESSTGLNMFESGQIDQTTLIGNQVQNEKNNKSYTKVASGSNYFVQLNQKSPSSTILKKAFNNVDIRKALSLSIDRQSFVNNTLNDGSTAALGIVTTGMGQNPSGGEDFAKAAYVKNDADSGVNYNIALAKQLWAKGMKEIGATSLNVTLTADDDDTHDTIVQYLQNAWTKNLKGMRVTVRKVPKTTRVKYLQTGNFDAIISGWSPDYSDPSTFLDMFTTGNSYNFGDYSNSKFDADMKTADNTADAKTRWNAMVNAEQTLMKDQGVIPLYQLSTSYLRNTKLKNVIINPAGGNPGWRGVYLANK</sequence>
<dbReference type="InterPro" id="IPR030678">
    <property type="entry name" value="Peptide/Ni-bd"/>
</dbReference>
<dbReference type="GO" id="GO:0043190">
    <property type="term" value="C:ATP-binding cassette (ABC) transporter complex"/>
    <property type="evidence" value="ECO:0007669"/>
    <property type="project" value="InterPro"/>
</dbReference>
<dbReference type="STRING" id="1423810.FD19_GL001628"/>
<dbReference type="PROSITE" id="PS51257">
    <property type="entry name" value="PROKAR_LIPOPROTEIN"/>
    <property type="match status" value="1"/>
</dbReference>
<reference evidence="8 9" key="1">
    <citation type="journal article" date="2015" name="Genome Announc.">
        <title>Expanding the biotechnology potential of lactobacilli through comparative genomics of 213 strains and associated genera.</title>
        <authorList>
            <person name="Sun Z."/>
            <person name="Harris H.M."/>
            <person name="McCann A."/>
            <person name="Guo C."/>
            <person name="Argimon S."/>
            <person name="Zhang W."/>
            <person name="Yang X."/>
            <person name="Jeffery I.B."/>
            <person name="Cooney J.C."/>
            <person name="Kagawa T.F."/>
            <person name="Liu W."/>
            <person name="Song Y."/>
            <person name="Salvetti E."/>
            <person name="Wrobel A."/>
            <person name="Rasinkangas P."/>
            <person name="Parkhill J."/>
            <person name="Rea M.C."/>
            <person name="O'Sullivan O."/>
            <person name="Ritari J."/>
            <person name="Douillard F.P."/>
            <person name="Paul Ross R."/>
            <person name="Yang R."/>
            <person name="Briner A.E."/>
            <person name="Felis G.E."/>
            <person name="de Vos W.M."/>
            <person name="Barrangou R."/>
            <person name="Klaenhammer T.R."/>
            <person name="Caufield P.W."/>
            <person name="Cui Y."/>
            <person name="Zhang H."/>
            <person name="O'Toole P.W."/>
        </authorList>
    </citation>
    <scope>NUCLEOTIDE SEQUENCE [LARGE SCALE GENOMIC DNA]</scope>
    <source>
        <strain evidence="8 9">DSM 22698</strain>
    </source>
</reference>
<feature type="chain" id="PRO_5039474577" evidence="6">
    <location>
        <begin position="23"/>
        <end position="553"/>
    </location>
</feature>
<dbReference type="EMBL" id="AYZK01000005">
    <property type="protein sequence ID" value="KRM86773.1"/>
    <property type="molecule type" value="Genomic_DNA"/>
</dbReference>
<evidence type="ECO:0000256" key="3">
    <source>
        <dbReference type="ARBA" id="ARBA00022448"/>
    </source>
</evidence>
<evidence type="ECO:0000256" key="6">
    <source>
        <dbReference type="SAM" id="SignalP"/>
    </source>
</evidence>
<evidence type="ECO:0000256" key="5">
    <source>
        <dbReference type="ARBA" id="ARBA00022856"/>
    </source>
</evidence>
<dbReference type="CDD" id="cd08504">
    <property type="entry name" value="PBP2_OppA"/>
    <property type="match status" value="1"/>
</dbReference>
<evidence type="ECO:0000256" key="1">
    <source>
        <dbReference type="ARBA" id="ARBA00004193"/>
    </source>
</evidence>
<evidence type="ECO:0000256" key="4">
    <source>
        <dbReference type="ARBA" id="ARBA00022729"/>
    </source>
</evidence>
<dbReference type="Pfam" id="PF00496">
    <property type="entry name" value="SBP_bac_5"/>
    <property type="match status" value="1"/>
</dbReference>
<dbReference type="PIRSF" id="PIRSF002741">
    <property type="entry name" value="MppA"/>
    <property type="match status" value="1"/>
</dbReference>
<dbReference type="InterPro" id="IPR039424">
    <property type="entry name" value="SBP_5"/>
</dbReference>
<keyword evidence="5" id="KW-0653">Protein transport</keyword>
<name>A0A0R2C6G4_9LACO</name>
<gene>
    <name evidence="8" type="ORF">FD19_GL001628</name>
</gene>
<feature type="domain" description="Solute-binding protein family 5" evidence="7">
    <location>
        <begin position="77"/>
        <end position="472"/>
    </location>
</feature>
<comment type="subcellular location">
    <subcellularLocation>
        <location evidence="1">Cell membrane</location>
        <topology evidence="1">Lipid-anchor</topology>
    </subcellularLocation>
</comment>
<comment type="similarity">
    <text evidence="2">Belongs to the bacterial solute-binding protein 5 family.</text>
</comment>
<dbReference type="Gene3D" id="3.90.76.10">
    <property type="entry name" value="Dipeptide-binding Protein, Domain 1"/>
    <property type="match status" value="1"/>
</dbReference>
<keyword evidence="5" id="KW-0571">Peptide transport</keyword>
<protein>
    <submittedName>
        <fullName evidence="8">Oligopeptide ABC transporter, substrate binding protein</fullName>
    </submittedName>
</protein>
<dbReference type="Gene3D" id="3.10.105.10">
    <property type="entry name" value="Dipeptide-binding Protein, Domain 3"/>
    <property type="match status" value="1"/>
</dbReference>
<feature type="signal peptide" evidence="6">
    <location>
        <begin position="1"/>
        <end position="22"/>
    </location>
</feature>
<dbReference type="PANTHER" id="PTHR30290">
    <property type="entry name" value="PERIPLASMIC BINDING COMPONENT OF ABC TRANSPORTER"/>
    <property type="match status" value="1"/>
</dbReference>
<dbReference type="InterPro" id="IPR023765">
    <property type="entry name" value="SBP_5_CS"/>
</dbReference>
<dbReference type="PANTHER" id="PTHR30290:SF10">
    <property type="entry name" value="PERIPLASMIC OLIGOPEPTIDE-BINDING PROTEIN-RELATED"/>
    <property type="match status" value="1"/>
</dbReference>
<dbReference type="AlphaFoldDB" id="A0A0R2C6G4"/>
<evidence type="ECO:0000313" key="8">
    <source>
        <dbReference type="EMBL" id="KRM86773.1"/>
    </source>
</evidence>
<dbReference type="GO" id="GO:0015833">
    <property type="term" value="P:peptide transport"/>
    <property type="evidence" value="ECO:0007669"/>
    <property type="project" value="UniProtKB-KW"/>
</dbReference>
<dbReference type="PROSITE" id="PS01040">
    <property type="entry name" value="SBP_BACTERIAL_5"/>
    <property type="match status" value="1"/>
</dbReference>
<organism evidence="8 9">
    <name type="scientific">Lacticaseibacillus thailandensis DSM 22698 = JCM 13996</name>
    <dbReference type="NCBI Taxonomy" id="1423810"/>
    <lineage>
        <taxon>Bacteria</taxon>
        <taxon>Bacillati</taxon>
        <taxon>Bacillota</taxon>
        <taxon>Bacilli</taxon>
        <taxon>Lactobacillales</taxon>
        <taxon>Lactobacillaceae</taxon>
        <taxon>Lacticaseibacillus</taxon>
    </lineage>
</organism>
<dbReference type="FunFam" id="3.90.76.10:FF:000001">
    <property type="entry name" value="Oligopeptide ABC transporter substrate-binding protein"/>
    <property type="match status" value="1"/>
</dbReference>
<proteinExistence type="inferred from homology"/>
<evidence type="ECO:0000256" key="2">
    <source>
        <dbReference type="ARBA" id="ARBA00005695"/>
    </source>
</evidence>
<dbReference type="Proteomes" id="UP000051789">
    <property type="component" value="Unassembled WGS sequence"/>
</dbReference>
<evidence type="ECO:0000259" key="7">
    <source>
        <dbReference type="Pfam" id="PF00496"/>
    </source>
</evidence>
<dbReference type="GO" id="GO:1904680">
    <property type="term" value="F:peptide transmembrane transporter activity"/>
    <property type="evidence" value="ECO:0007669"/>
    <property type="project" value="TreeGrafter"/>
</dbReference>
<dbReference type="FunFam" id="3.10.105.10:FF:000001">
    <property type="entry name" value="Oligopeptide ABC transporter, oligopeptide-binding protein"/>
    <property type="match status" value="1"/>
</dbReference>
<keyword evidence="4 6" id="KW-0732">Signal</keyword>
<accession>A0A0R2C6G4</accession>
<evidence type="ECO:0000313" key="9">
    <source>
        <dbReference type="Proteomes" id="UP000051789"/>
    </source>
</evidence>
<keyword evidence="9" id="KW-1185">Reference proteome</keyword>
<dbReference type="GO" id="GO:0030288">
    <property type="term" value="C:outer membrane-bounded periplasmic space"/>
    <property type="evidence" value="ECO:0007669"/>
    <property type="project" value="UniProtKB-ARBA"/>
</dbReference>
<dbReference type="PATRIC" id="fig|1423810.4.peg.1676"/>
<keyword evidence="3" id="KW-0813">Transport</keyword>